<evidence type="ECO:0000313" key="4">
    <source>
        <dbReference type="Proteomes" id="UP000669133"/>
    </source>
</evidence>
<feature type="compositionally biased region" description="Polar residues" evidence="1">
    <location>
        <begin position="153"/>
        <end position="164"/>
    </location>
</feature>
<comment type="caution">
    <text evidence="3">The sequence shown here is derived from an EMBL/GenBank/DDBJ whole genome shotgun (WGS) entry which is preliminary data.</text>
</comment>
<dbReference type="EMBL" id="JAEOAQ010000004">
    <property type="protein sequence ID" value="KAG5418757.1"/>
    <property type="molecule type" value="Genomic_DNA"/>
</dbReference>
<feature type="transmembrane region" description="Helical" evidence="2">
    <location>
        <begin position="256"/>
        <end position="282"/>
    </location>
</feature>
<keyword evidence="4" id="KW-1185">Reference proteome</keyword>
<protein>
    <submittedName>
        <fullName evidence="3">Uncharacterized protein</fullName>
    </submittedName>
</protein>
<organism evidence="3 4">
    <name type="scientific">Candida metapsilosis</name>
    <dbReference type="NCBI Taxonomy" id="273372"/>
    <lineage>
        <taxon>Eukaryota</taxon>
        <taxon>Fungi</taxon>
        <taxon>Dikarya</taxon>
        <taxon>Ascomycota</taxon>
        <taxon>Saccharomycotina</taxon>
        <taxon>Pichiomycetes</taxon>
        <taxon>Debaryomycetaceae</taxon>
        <taxon>Candida/Lodderomyces clade</taxon>
        <taxon>Candida</taxon>
    </lineage>
</organism>
<evidence type="ECO:0000256" key="2">
    <source>
        <dbReference type="SAM" id="Phobius"/>
    </source>
</evidence>
<dbReference type="Proteomes" id="UP000669133">
    <property type="component" value="Unassembled WGS sequence"/>
</dbReference>
<dbReference type="AlphaFoldDB" id="A0A8H7ZHI6"/>
<dbReference type="RefSeq" id="XP_067547873.1">
    <property type="nucleotide sequence ID" value="XM_067692444.1"/>
</dbReference>
<evidence type="ECO:0000256" key="1">
    <source>
        <dbReference type="SAM" id="MobiDB-lite"/>
    </source>
</evidence>
<accession>A0A8H7ZHI6</accession>
<dbReference type="GeneID" id="93652104"/>
<feature type="region of interest" description="Disordered" evidence="1">
    <location>
        <begin position="153"/>
        <end position="211"/>
    </location>
</feature>
<keyword evidence="2" id="KW-0472">Membrane</keyword>
<feature type="transmembrane region" description="Helical" evidence="2">
    <location>
        <begin position="25"/>
        <end position="46"/>
    </location>
</feature>
<gene>
    <name evidence="3" type="ORF">I9W82_003475</name>
</gene>
<sequence length="288" mass="32891">MNATTETTIANHQGCSSLSECSLKLLGSVIGCCIITALMVTVLCWVNELRTKKQDVENRLKHYKKRFPAARVTVQDPSQNTLIACIKRSKWLFKWDISWKNKENLNVQKVKSNDGKIQKFKNLIMRRNESTTDIEMELLNNIVHAETLDSNQGLQERHNTSPTHHASPEANHIPPVHHASSESYYTPPTHHASPASYYTAPTHHSSPDLNHLPPVHIRSPELYHTPPTYHTSLELDQTFTPIKTSARAHWYHFCSVALWASGIFLLIFLGLLTMCCDCYFLHMVWKLL</sequence>
<name>A0A8H7ZHI6_9ASCO</name>
<keyword evidence="2" id="KW-0812">Transmembrane</keyword>
<evidence type="ECO:0000313" key="3">
    <source>
        <dbReference type="EMBL" id="KAG5418757.1"/>
    </source>
</evidence>
<reference evidence="3 4" key="1">
    <citation type="submission" date="2020-12" db="EMBL/GenBank/DDBJ databases">
        <title>Effect of drift, selection, and recombination on the evolution of hybrid genomes in Candida yeast pathogens.</title>
        <authorList>
            <person name="Mixao V."/>
            <person name="Ksiezopolska E."/>
            <person name="Saus E."/>
            <person name="Boekhout T."/>
            <person name="Gacser A."/>
            <person name="Gabaldon T."/>
        </authorList>
    </citation>
    <scope>NUCLEOTIDE SEQUENCE [LARGE SCALE GENOMIC DNA]</scope>
    <source>
        <strain evidence="3 4">BP57</strain>
    </source>
</reference>
<keyword evidence="2" id="KW-1133">Transmembrane helix</keyword>
<proteinExistence type="predicted"/>